<gene>
    <name evidence="1" type="ORF">HERI1096_LOCUS35518</name>
</gene>
<accession>A0A7S3BVB8</accession>
<evidence type="ECO:0000313" key="1">
    <source>
        <dbReference type="EMBL" id="CAE0144805.1"/>
    </source>
</evidence>
<organism evidence="1">
    <name type="scientific">Haptolina ericina</name>
    <dbReference type="NCBI Taxonomy" id="156174"/>
    <lineage>
        <taxon>Eukaryota</taxon>
        <taxon>Haptista</taxon>
        <taxon>Haptophyta</taxon>
        <taxon>Prymnesiophyceae</taxon>
        <taxon>Prymnesiales</taxon>
        <taxon>Prymnesiaceae</taxon>
        <taxon>Haptolina</taxon>
    </lineage>
</organism>
<proteinExistence type="predicted"/>
<reference evidence="1" key="1">
    <citation type="submission" date="2021-01" db="EMBL/GenBank/DDBJ databases">
        <authorList>
            <person name="Corre E."/>
            <person name="Pelletier E."/>
            <person name="Niang G."/>
            <person name="Scheremetjew M."/>
            <person name="Finn R."/>
            <person name="Kale V."/>
            <person name="Holt S."/>
            <person name="Cochrane G."/>
            <person name="Meng A."/>
            <person name="Brown T."/>
            <person name="Cohen L."/>
        </authorList>
    </citation>
    <scope>NUCLEOTIDE SEQUENCE</scope>
    <source>
        <strain evidence="1">CCMP281</strain>
    </source>
</reference>
<protein>
    <submittedName>
        <fullName evidence="1">Uncharacterized protein</fullName>
    </submittedName>
</protein>
<dbReference type="AlphaFoldDB" id="A0A7S3BVB8"/>
<dbReference type="EMBL" id="HBHX01064183">
    <property type="protein sequence ID" value="CAE0144805.1"/>
    <property type="molecule type" value="Transcribed_RNA"/>
</dbReference>
<name>A0A7S3BVB8_9EUKA</name>
<sequence length="124" mass="13321">MYAYVRTYAVNVQAPGPEYAEAMRARRCDAEHGHGGSIGGAAWSVVHYAPLRLALSVVECLSSTVSSLVTRPTIHDPTEHFLGLSPVSQSAFGFAHSVSRLSRVQLQAGAACLSLLLFIQYGMK</sequence>